<name>A0A2U3KX62_9FIRM</name>
<feature type="transmembrane region" description="Helical" evidence="2">
    <location>
        <begin position="61"/>
        <end position="91"/>
    </location>
</feature>
<sequence length="170" mass="17298">MEKKVIGYFEDSNQAGQAVNELKAKGFNEISILGNENSGSEDSKGGDNNGMSSRDQNKSNATLTGGVVGGLAGLGLGAGALGALGAAALLIPGIGPIVAMGPLAAALGGAVTGSVAGALIDYGIPKERSDFYETKIREGNTVIVLKTDEQKTDEVAKMMKNYGAKDVKIH</sequence>
<dbReference type="InterPro" id="IPR052948">
    <property type="entry name" value="Low_temp-induced_all0457"/>
</dbReference>
<dbReference type="EMBL" id="OMOF01000230">
    <property type="protein sequence ID" value="SPF44276.1"/>
    <property type="molecule type" value="Genomic_DNA"/>
</dbReference>
<keyword evidence="2" id="KW-1133">Transmembrane helix</keyword>
<accession>A0A2U3KX62</accession>
<feature type="transmembrane region" description="Helical" evidence="2">
    <location>
        <begin position="97"/>
        <end position="120"/>
    </location>
</feature>
<feature type="compositionally biased region" description="Polar residues" evidence="1">
    <location>
        <begin position="49"/>
        <end position="59"/>
    </location>
</feature>
<dbReference type="OrthoDB" id="514402at2"/>
<protein>
    <recommendedName>
        <fullName evidence="5">General stress protein 17M-like domain-containing protein</fullName>
    </recommendedName>
</protein>
<gene>
    <name evidence="3" type="ORF">SBF1_3050008</name>
</gene>
<feature type="region of interest" description="Disordered" evidence="1">
    <location>
        <begin position="33"/>
        <end position="59"/>
    </location>
</feature>
<dbReference type="Proteomes" id="UP000238916">
    <property type="component" value="Unassembled WGS sequence"/>
</dbReference>
<organism evidence="3 4">
    <name type="scientific">Candidatus Desulfosporosinus infrequens</name>
    <dbReference type="NCBI Taxonomy" id="2043169"/>
    <lineage>
        <taxon>Bacteria</taxon>
        <taxon>Bacillati</taxon>
        <taxon>Bacillota</taxon>
        <taxon>Clostridia</taxon>
        <taxon>Eubacteriales</taxon>
        <taxon>Desulfitobacteriaceae</taxon>
        <taxon>Desulfosporosinus</taxon>
    </lineage>
</organism>
<proteinExistence type="predicted"/>
<evidence type="ECO:0000256" key="1">
    <source>
        <dbReference type="SAM" id="MobiDB-lite"/>
    </source>
</evidence>
<dbReference type="AlphaFoldDB" id="A0A2U3KX62"/>
<keyword evidence="2" id="KW-0812">Transmembrane</keyword>
<evidence type="ECO:0008006" key="5">
    <source>
        <dbReference type="Google" id="ProtNLM"/>
    </source>
</evidence>
<evidence type="ECO:0000313" key="4">
    <source>
        <dbReference type="Proteomes" id="UP000238916"/>
    </source>
</evidence>
<reference evidence="4" key="1">
    <citation type="submission" date="2018-02" db="EMBL/GenBank/DDBJ databases">
        <authorList>
            <person name="Hausmann B."/>
        </authorList>
    </citation>
    <scope>NUCLEOTIDE SEQUENCE [LARGE SCALE GENOMIC DNA]</scope>
    <source>
        <strain evidence="4">Peat soil MAG SbF1</strain>
    </source>
</reference>
<keyword evidence="2" id="KW-0472">Membrane</keyword>
<dbReference type="PANTHER" id="PTHR36109:SF2">
    <property type="entry name" value="MEMBRANE PROTEIN"/>
    <property type="match status" value="1"/>
</dbReference>
<evidence type="ECO:0000256" key="2">
    <source>
        <dbReference type="SAM" id="Phobius"/>
    </source>
</evidence>
<dbReference type="PANTHER" id="PTHR36109">
    <property type="entry name" value="MEMBRANE PROTEIN-RELATED"/>
    <property type="match status" value="1"/>
</dbReference>
<evidence type="ECO:0000313" key="3">
    <source>
        <dbReference type="EMBL" id="SPF44276.1"/>
    </source>
</evidence>